<comment type="subcellular location">
    <subcellularLocation>
        <location evidence="1 4">Cell outer membrane</location>
    </subcellularLocation>
</comment>
<gene>
    <name evidence="8" type="ORF">HNQ60_001312</name>
</gene>
<evidence type="ECO:0000259" key="7">
    <source>
        <dbReference type="Pfam" id="PF07715"/>
    </source>
</evidence>
<accession>A0A841HIM4</accession>
<protein>
    <submittedName>
        <fullName evidence="8">TonB-dependent receptor</fullName>
    </submittedName>
</protein>
<dbReference type="Gene3D" id="2.170.130.10">
    <property type="entry name" value="TonB-dependent receptor, plug domain"/>
    <property type="match status" value="1"/>
</dbReference>
<keyword evidence="9" id="KW-1185">Reference proteome</keyword>
<keyword evidence="5" id="KW-0732">Signal</keyword>
<dbReference type="InterPro" id="IPR012910">
    <property type="entry name" value="Plug_dom"/>
</dbReference>
<feature type="signal peptide" evidence="5">
    <location>
        <begin position="1"/>
        <end position="30"/>
    </location>
</feature>
<dbReference type="Proteomes" id="UP000588068">
    <property type="component" value="Unassembled WGS sequence"/>
</dbReference>
<dbReference type="InterPro" id="IPR037066">
    <property type="entry name" value="Plug_dom_sf"/>
</dbReference>
<comment type="caution">
    <text evidence="8">The sequence shown here is derived from an EMBL/GenBank/DDBJ whole genome shotgun (WGS) entry which is preliminary data.</text>
</comment>
<feature type="chain" id="PRO_5032585164" evidence="5">
    <location>
        <begin position="31"/>
        <end position="1022"/>
    </location>
</feature>
<evidence type="ECO:0000256" key="5">
    <source>
        <dbReference type="SAM" id="SignalP"/>
    </source>
</evidence>
<sequence>MKTYPKSRSFKSKALFTIVGGAVLINPALAQDTKSSELEEVVVTGMRESLRNSMEIKRDAFGVVDAISAEDIGKFPDTNLAESLQRIPGVSIDRTNGEGSQVTVRGFGPGYNLITLNGRTVPTAEVNLYGNRDNYSGGQGRSFDFSNIAAESVAGLEVYKTGQAILPSGGIGATINIQTRRPFDNPDTQATFAAKGIYDSSVYSGDSVTPELSGLFSWTNDNESLGFAVFGSYQKRDSGAAIGQTNDWVVARADDFFSNTSIVRAGGNPNNYTNAPADGELFAIPQDSRYDFSDLSKERLNGQFVAQFRPIDSMTLTLDYLFVDSESEELRYEQTNWFATPFDQLVFDGEGPVSQALFMQENNNGQKDMGFEQTYRAQKDEMDSVGFNAEWEINDHGTLRFDTHFDTAESTPNNPLGHSATFVTFAAPIIQQHSLSWDNSDGFPVQSYTFNDAVKGNNNGVIDVGDLGSQVSRSATNSQKMDVEEFDLRYSLDFDTSRLDFGANYRGTEVHVKSRTTQQDLGTWGVSNPRDIELYAPGVVETFCLSCRFDDYQVGQAQTAFRADATRLYSLLTPVYEDAGNAVSVATTDNTVEEDIMSFYAQFQVRSEFLNRPVTVNGGLRYEETDVKASALQSVPTGIRWTADNDFIIDYGSELQNVSGDGNYKHLLPNIDFRLDITDTVVGRMSYSQTIARAPYGNLFASTLARAPNNPTVLGGQTGGESQNPNLLPLESENFDISLEWYYGQDSYVSVGFFDKTVKNFQGDGVFTRPLFGLLDPTAGVPGSRSAAALGVIDTLAVDRSPANLFTMVALIDANNGNVAAAQAEFEANLEDGALPQDYVDEILALYDVTGNSSDPEMQFRVSQPINDKEGNIFGWELAFQHFFGASGFGVAGSYTIVNGDVEADAGSDPDANQFALVGLSDTANLTLMFENYGWSARLAYNWRDKFLNATNQGGSRSPQFTDDYGQIDASVSYDFGEHFQVIAEGINLTGEDHREYRRKEGMTVWAYELSPRYAIGARYKF</sequence>
<dbReference type="Pfam" id="PF07715">
    <property type="entry name" value="Plug"/>
    <property type="match status" value="1"/>
</dbReference>
<dbReference type="Gene3D" id="2.40.170.20">
    <property type="entry name" value="TonB-dependent receptor, beta-barrel domain"/>
    <property type="match status" value="1"/>
</dbReference>
<feature type="domain" description="TonB-dependent receptor plug" evidence="7">
    <location>
        <begin position="57"/>
        <end position="173"/>
    </location>
</feature>
<dbReference type="PANTHER" id="PTHR40980">
    <property type="entry name" value="PLUG DOMAIN-CONTAINING PROTEIN"/>
    <property type="match status" value="1"/>
</dbReference>
<dbReference type="SUPFAM" id="SSF56935">
    <property type="entry name" value="Porins"/>
    <property type="match status" value="1"/>
</dbReference>
<dbReference type="PANTHER" id="PTHR40980:SF3">
    <property type="entry name" value="TONB-DEPENDENT RECEPTOR-LIKE BETA-BARREL DOMAIN-CONTAINING PROTEIN"/>
    <property type="match status" value="1"/>
</dbReference>
<keyword evidence="8" id="KW-0675">Receptor</keyword>
<dbReference type="InterPro" id="IPR010104">
    <property type="entry name" value="TonB_rcpt_bac"/>
</dbReference>
<comment type="similarity">
    <text evidence="4">Belongs to the TonB-dependent receptor family.</text>
</comment>
<evidence type="ECO:0000256" key="2">
    <source>
        <dbReference type="ARBA" id="ARBA00023136"/>
    </source>
</evidence>
<proteinExistence type="inferred from homology"/>
<dbReference type="RefSeq" id="WP_184330233.1">
    <property type="nucleotide sequence ID" value="NZ_JACHHZ010000002.1"/>
</dbReference>
<evidence type="ECO:0000313" key="8">
    <source>
        <dbReference type="EMBL" id="MBB6092434.1"/>
    </source>
</evidence>
<evidence type="ECO:0000256" key="3">
    <source>
        <dbReference type="ARBA" id="ARBA00023237"/>
    </source>
</evidence>
<feature type="domain" description="TonB-dependent receptor-like beta-barrel" evidence="6">
    <location>
        <begin position="436"/>
        <end position="766"/>
    </location>
</feature>
<evidence type="ECO:0000313" key="9">
    <source>
        <dbReference type="Proteomes" id="UP000588068"/>
    </source>
</evidence>
<feature type="domain" description="TonB-dependent receptor-like beta-barrel" evidence="6">
    <location>
        <begin position="839"/>
        <end position="989"/>
    </location>
</feature>
<evidence type="ECO:0000259" key="6">
    <source>
        <dbReference type="Pfam" id="PF00593"/>
    </source>
</evidence>
<dbReference type="EMBL" id="JACHHZ010000002">
    <property type="protein sequence ID" value="MBB6092434.1"/>
    <property type="molecule type" value="Genomic_DNA"/>
</dbReference>
<reference evidence="8 9" key="1">
    <citation type="submission" date="2020-08" db="EMBL/GenBank/DDBJ databases">
        <title>Genomic Encyclopedia of Type Strains, Phase IV (KMG-IV): sequencing the most valuable type-strain genomes for metagenomic binning, comparative biology and taxonomic classification.</title>
        <authorList>
            <person name="Goeker M."/>
        </authorList>
    </citation>
    <scope>NUCLEOTIDE SEQUENCE [LARGE SCALE GENOMIC DNA]</scope>
    <source>
        <strain evidence="8 9">DSM 26723</strain>
    </source>
</reference>
<dbReference type="InterPro" id="IPR036942">
    <property type="entry name" value="Beta-barrel_TonB_sf"/>
</dbReference>
<keyword evidence="4" id="KW-0798">TonB box</keyword>
<keyword evidence="2 4" id="KW-0472">Membrane</keyword>
<keyword evidence="3" id="KW-0998">Cell outer membrane</keyword>
<dbReference type="AlphaFoldDB" id="A0A841HIM4"/>
<evidence type="ECO:0000256" key="1">
    <source>
        <dbReference type="ARBA" id="ARBA00004442"/>
    </source>
</evidence>
<dbReference type="NCBIfam" id="TIGR01782">
    <property type="entry name" value="TonB-Xanth-Caul"/>
    <property type="match status" value="1"/>
</dbReference>
<dbReference type="Pfam" id="PF00593">
    <property type="entry name" value="TonB_dep_Rec_b-barrel"/>
    <property type="match status" value="2"/>
</dbReference>
<dbReference type="InterPro" id="IPR000531">
    <property type="entry name" value="Beta-barrel_TonB"/>
</dbReference>
<organism evidence="8 9">
    <name type="scientific">Povalibacter uvarum</name>
    <dbReference type="NCBI Taxonomy" id="732238"/>
    <lineage>
        <taxon>Bacteria</taxon>
        <taxon>Pseudomonadati</taxon>
        <taxon>Pseudomonadota</taxon>
        <taxon>Gammaproteobacteria</taxon>
        <taxon>Steroidobacterales</taxon>
        <taxon>Steroidobacteraceae</taxon>
        <taxon>Povalibacter</taxon>
    </lineage>
</organism>
<evidence type="ECO:0000256" key="4">
    <source>
        <dbReference type="RuleBase" id="RU003357"/>
    </source>
</evidence>
<dbReference type="GO" id="GO:0009279">
    <property type="term" value="C:cell outer membrane"/>
    <property type="evidence" value="ECO:0007669"/>
    <property type="project" value="UniProtKB-SubCell"/>
</dbReference>
<name>A0A841HIM4_9GAMM</name>